<accession>A0ABQ8FK60</accession>
<evidence type="ECO:0000256" key="3">
    <source>
        <dbReference type="ARBA" id="ARBA00022598"/>
    </source>
</evidence>
<dbReference type="Proteomes" id="UP001648503">
    <property type="component" value="Unassembled WGS sequence"/>
</dbReference>
<organism evidence="11 12">
    <name type="scientific">Batrachochytrium salamandrivorans</name>
    <dbReference type="NCBI Taxonomy" id="1357716"/>
    <lineage>
        <taxon>Eukaryota</taxon>
        <taxon>Fungi</taxon>
        <taxon>Fungi incertae sedis</taxon>
        <taxon>Chytridiomycota</taxon>
        <taxon>Chytridiomycota incertae sedis</taxon>
        <taxon>Chytridiomycetes</taxon>
        <taxon>Rhizophydiales</taxon>
        <taxon>Rhizophydiales incertae sedis</taxon>
        <taxon>Batrachochytrium</taxon>
    </lineage>
</organism>
<evidence type="ECO:0000256" key="1">
    <source>
        <dbReference type="ARBA" id="ARBA00004965"/>
    </source>
</evidence>
<dbReference type="SUPFAM" id="SSF52440">
    <property type="entry name" value="PreATP-grasp domain"/>
    <property type="match status" value="1"/>
</dbReference>
<dbReference type="Pfam" id="PF03199">
    <property type="entry name" value="GSH_synthase"/>
    <property type="match status" value="1"/>
</dbReference>
<keyword evidence="8 9" id="KW-0460">Magnesium</keyword>
<dbReference type="Pfam" id="PF03917">
    <property type="entry name" value="GSH_synth_ATP"/>
    <property type="match status" value="1"/>
</dbReference>
<keyword evidence="3 9" id="KW-0436">Ligase</keyword>
<evidence type="ECO:0000313" key="12">
    <source>
        <dbReference type="Proteomes" id="UP001648503"/>
    </source>
</evidence>
<dbReference type="InterPro" id="IPR005615">
    <property type="entry name" value="Glutathione_synthase"/>
</dbReference>
<protein>
    <recommendedName>
        <fullName evidence="9">Glutathione synthetase</fullName>
        <shortName evidence="9">GSH-S</shortName>
        <ecNumber evidence="9">6.3.2.3</ecNumber>
    </recommendedName>
</protein>
<evidence type="ECO:0000259" key="10">
    <source>
        <dbReference type="Pfam" id="PF03199"/>
    </source>
</evidence>
<keyword evidence="5 9" id="KW-0479">Metal-binding</keyword>
<evidence type="ECO:0000256" key="4">
    <source>
        <dbReference type="ARBA" id="ARBA00022684"/>
    </source>
</evidence>
<evidence type="ECO:0000256" key="7">
    <source>
        <dbReference type="ARBA" id="ARBA00022840"/>
    </source>
</evidence>
<dbReference type="InterPro" id="IPR004887">
    <property type="entry name" value="GSH_synth_subst-bd"/>
</dbReference>
<dbReference type="InterPro" id="IPR016185">
    <property type="entry name" value="PreATP-grasp_dom_sf"/>
</dbReference>
<keyword evidence="4 9" id="KW-0317">Glutathione biosynthesis</keyword>
<name>A0ABQ8FK60_9FUNG</name>
<evidence type="ECO:0000256" key="2">
    <source>
        <dbReference type="ARBA" id="ARBA00010385"/>
    </source>
</evidence>
<evidence type="ECO:0000256" key="9">
    <source>
        <dbReference type="PIRNR" id="PIRNR001558"/>
    </source>
</evidence>
<dbReference type="Gene3D" id="3.40.50.1760">
    <property type="entry name" value="Glutathione synthase, substrate-binding domain superfamily, eukaryotic"/>
    <property type="match status" value="1"/>
</dbReference>
<sequence length="483" mass="53884">MDHLLKSWPPALSAQELQELTSHAVDWATSHGLIMRAHDVSGPLTVHIPFSLFPSPYPRDCFDLASRLQPLYNALVDSIARDAQFIEEVMDSIANVDNFTYRLFKVYKEASGHPSSQKIWMGLHRSDYLLHQPSIDDTGLLQQVELNTVSSAFPSLSSLTTSLHRYLASRTSFFNPPSRNMSDIHSCLASNHSLTNIVDALGKAWDLYGVKSAAVLMVVQPDEHNIFDQRLIEYGMYEKFGIAVVRQTLGETVQKGKLSDEDKRLFIDSTEIAVVYFRAGYGPGDYPSEKEWSARQLIEESMSIKCPPVVYQLVGTKKMQQFISNPGVLERFVPNAEHAALIRSSFTGLYPLDESPEGIEAYERALKDPTNYVMKPQREGGGNNIYGEQIRDHLLKMSLAERKAYILMDVIRPPLFKNTLVRNGISVTTDVVSELGVYGAYLSDGSTVHMNTIVGHLLRTKMSDSDEGGVAAGFAVLDSPFLQ</sequence>
<keyword evidence="7 9" id="KW-0067">ATP-binding</keyword>
<dbReference type="Gene3D" id="3.30.1490.80">
    <property type="match status" value="1"/>
</dbReference>
<gene>
    <name evidence="11" type="ORF">BASA50_002867</name>
</gene>
<evidence type="ECO:0000256" key="5">
    <source>
        <dbReference type="ARBA" id="ARBA00022723"/>
    </source>
</evidence>
<dbReference type="PANTHER" id="PTHR11130:SF0">
    <property type="entry name" value="GLUTATHIONE SYNTHETASE"/>
    <property type="match status" value="1"/>
</dbReference>
<dbReference type="Gene3D" id="3.30.470.20">
    <property type="entry name" value="ATP-grasp fold, B domain"/>
    <property type="match status" value="1"/>
</dbReference>
<comment type="cofactor">
    <cofactor evidence="9">
        <name>Mg(2+)</name>
        <dbReference type="ChEBI" id="CHEBI:18420"/>
    </cofactor>
    <text evidence="9">Binds 1 Mg(2+) ion per subunit.</text>
</comment>
<dbReference type="Gene3D" id="1.10.1080.10">
    <property type="entry name" value="Glutathione Synthetase, Chain A, domain 3"/>
    <property type="match status" value="1"/>
</dbReference>
<proteinExistence type="inferred from homology"/>
<dbReference type="PIRSF" id="PIRSF001558">
    <property type="entry name" value="GSHase"/>
    <property type="match status" value="1"/>
</dbReference>
<feature type="domain" description="Glutathione synthase substrate-binding" evidence="10">
    <location>
        <begin position="214"/>
        <end position="314"/>
    </location>
</feature>
<dbReference type="InterPro" id="IPR014049">
    <property type="entry name" value="Glutathione_synthase_N_euk"/>
</dbReference>
<dbReference type="EC" id="6.3.2.3" evidence="9"/>
<keyword evidence="6 9" id="KW-0547">Nucleotide-binding</keyword>
<comment type="pathway">
    <text evidence="1 9">Sulfur metabolism; glutathione biosynthesis; glutathione from L-cysteine and L-glutamate: step 2/2.</text>
</comment>
<evidence type="ECO:0000313" key="11">
    <source>
        <dbReference type="EMBL" id="KAH6599670.1"/>
    </source>
</evidence>
<dbReference type="EMBL" id="JAFCIX010000062">
    <property type="protein sequence ID" value="KAH6599670.1"/>
    <property type="molecule type" value="Genomic_DNA"/>
</dbReference>
<dbReference type="InterPro" id="IPR014709">
    <property type="entry name" value="Glutathione_synthase_C_euk"/>
</dbReference>
<dbReference type="InterPro" id="IPR037013">
    <property type="entry name" value="GSH-S_sub-bd_sf"/>
</dbReference>
<evidence type="ECO:0000256" key="6">
    <source>
        <dbReference type="ARBA" id="ARBA00022741"/>
    </source>
</evidence>
<comment type="similarity">
    <text evidence="2 9">Belongs to the eukaryotic GSH synthase family.</text>
</comment>
<dbReference type="Gene3D" id="3.30.1490.50">
    <property type="match status" value="1"/>
</dbReference>
<evidence type="ECO:0000256" key="8">
    <source>
        <dbReference type="ARBA" id="ARBA00022842"/>
    </source>
</evidence>
<dbReference type="InterPro" id="IPR014042">
    <property type="entry name" value="Glutathione_synthase_a-hlx"/>
</dbReference>
<dbReference type="NCBIfam" id="TIGR01986">
    <property type="entry name" value="glut_syn_euk"/>
    <property type="match status" value="1"/>
</dbReference>
<dbReference type="PANTHER" id="PTHR11130">
    <property type="entry name" value="GLUTATHIONE SYNTHETASE"/>
    <property type="match status" value="1"/>
</dbReference>
<keyword evidence="12" id="KW-1185">Reference proteome</keyword>
<comment type="catalytic activity">
    <reaction evidence="9">
        <text>gamma-L-glutamyl-L-cysteine + glycine + ATP = glutathione + ADP + phosphate + H(+)</text>
        <dbReference type="Rhea" id="RHEA:13557"/>
        <dbReference type="ChEBI" id="CHEBI:15378"/>
        <dbReference type="ChEBI" id="CHEBI:30616"/>
        <dbReference type="ChEBI" id="CHEBI:43474"/>
        <dbReference type="ChEBI" id="CHEBI:57305"/>
        <dbReference type="ChEBI" id="CHEBI:57925"/>
        <dbReference type="ChEBI" id="CHEBI:58173"/>
        <dbReference type="ChEBI" id="CHEBI:456216"/>
        <dbReference type="EC" id="6.3.2.3"/>
    </reaction>
</comment>
<dbReference type="SUPFAM" id="SSF56059">
    <property type="entry name" value="Glutathione synthetase ATP-binding domain-like"/>
    <property type="match status" value="1"/>
</dbReference>
<reference evidence="11 12" key="1">
    <citation type="submission" date="2021-02" db="EMBL/GenBank/DDBJ databases">
        <title>Variation within the Batrachochytrium salamandrivorans European outbreak.</title>
        <authorList>
            <person name="Kelly M."/>
            <person name="Pasmans F."/>
            <person name="Shea T.P."/>
            <person name="Munoz J.F."/>
            <person name="Carranza S."/>
            <person name="Cuomo C.A."/>
            <person name="Martel A."/>
        </authorList>
    </citation>
    <scope>NUCLEOTIDE SEQUENCE [LARGE SCALE GENOMIC DNA]</scope>
    <source>
        <strain evidence="11 12">AMFP18/2</strain>
    </source>
</reference>
<comment type="caution">
    <text evidence="11">The sequence shown here is derived from an EMBL/GenBank/DDBJ whole genome shotgun (WGS) entry which is preliminary data.</text>
</comment>